<dbReference type="GeneID" id="106172513"/>
<keyword evidence="1" id="KW-0547">Nucleotide-binding</keyword>
<reference evidence="7" key="1">
    <citation type="submission" date="2025-08" db="UniProtKB">
        <authorList>
            <consortium name="RefSeq"/>
        </authorList>
    </citation>
    <scope>IDENTIFICATION</scope>
    <source>
        <tissue evidence="7">Gonads</tissue>
    </source>
</reference>
<evidence type="ECO:0000256" key="2">
    <source>
        <dbReference type="ARBA" id="ARBA00022840"/>
    </source>
</evidence>
<sequence>MASGKMLQEQLKALRNCVTNNQVELVKNLNVDVLLLSSLQEQSLLTQYQIAVIKAEKTRFDKAEKVLEFIQTIGPDFLDKFITALRETSHDYLANLLETSKNSAPQIPVSIPGVKKETPSTFPMTASYPKVEHHYNATTINVHHYGSGDSRHDTINQQELAKDPMQSAPPPGAVKREPGGLVGSPAAKFPQRDSREEMETGCIGQANETDLKRLPSDLKSTSFSGQMEMETTDSSGTDFISQITGVLEKEKAGNRQMSSVSAPDIERKPKPKFNQAINAYEFSEKDLELVTNCFSEVIASEEKCGFGVVHRGVLNLEQIHGLKVAVKRLADNNDNQGTLEFDREKDWAKTKYVYLLTALGICEQLEGKYSKAVMTVYMKGGTLKDRLEQSKISGESLDWKTRLRMSVQLADAVKFLQSDDKSKCAVHRDIKSSNIFLDEHENIRLGDMGFAKMYNVKSGRATVTKTVPFAAGYTDPKLHEGVVTNTTDCYGIGIVLEELLTGVLASDPDPEKGSSVSLHLSWNTSDDEEKILIEKGIEQGWPREISTEFAKLIKMCKKGKPVKRIKIEELYDALLKLYKGGVEGAPVYAGTGGKPIQSEKCLYCLVHQAANSQLSCGCKFLCTHCIVERTKENKSIWCMLHMEEVEFKKQNLYCDGNFTKLFDASYPVVSLVKLINSKIDKHWKSVGLIKVIDRCGEDRAVATGFKIGGNYLMTNRHIVYSFGEGCQGVKVEFGYLQQTSRTTTYKFEDMPWYSEVLDAALFYIRNADSHDVVPDLDCDIADVEPGKDVCIVGHNKCDPLRYDPDTTILSDLDVQKDMQTYPSGNFANARDSNRQSMKSSFMHGASGSPCFDEYGNLALMYTKGYPENYKELGMAQTVFEQGVRMRCIYEELKKEKPELVSDLFPNVRIRLN</sequence>
<dbReference type="PROSITE" id="PS50209">
    <property type="entry name" value="CARD"/>
    <property type="match status" value="1"/>
</dbReference>
<dbReference type="GO" id="GO:1902533">
    <property type="term" value="P:positive regulation of intracellular signal transduction"/>
    <property type="evidence" value="ECO:0007669"/>
    <property type="project" value="UniProtKB-ARBA"/>
</dbReference>
<dbReference type="GO" id="GO:0005886">
    <property type="term" value="C:plasma membrane"/>
    <property type="evidence" value="ECO:0007669"/>
    <property type="project" value="TreeGrafter"/>
</dbReference>
<feature type="domain" description="Protein kinase" evidence="4">
    <location>
        <begin position="295"/>
        <end position="575"/>
    </location>
</feature>
<dbReference type="InParanoid" id="A0A1S3JE84"/>
<dbReference type="Gene3D" id="1.10.510.10">
    <property type="entry name" value="Transferase(Phosphotransferase) domain 1"/>
    <property type="match status" value="1"/>
</dbReference>
<dbReference type="RefSeq" id="XP_013408717.1">
    <property type="nucleotide sequence ID" value="XM_013553263.1"/>
</dbReference>
<dbReference type="Pfam" id="PF00619">
    <property type="entry name" value="CARD"/>
    <property type="match status" value="1"/>
</dbReference>
<dbReference type="InterPro" id="IPR000719">
    <property type="entry name" value="Prot_kinase_dom"/>
</dbReference>
<dbReference type="STRING" id="7574.A0A1S3JE84"/>
<feature type="region of interest" description="Disordered" evidence="3">
    <location>
        <begin position="162"/>
        <end position="196"/>
    </location>
</feature>
<dbReference type="PROSITE" id="PS50011">
    <property type="entry name" value="PROTEIN_KINASE_DOM"/>
    <property type="match status" value="1"/>
</dbReference>
<dbReference type="SMART" id="SM00220">
    <property type="entry name" value="S_TKc"/>
    <property type="match status" value="1"/>
</dbReference>
<dbReference type="Proteomes" id="UP000085678">
    <property type="component" value="Unplaced"/>
</dbReference>
<keyword evidence="6" id="KW-1185">Reference proteome</keyword>
<dbReference type="GO" id="GO:0031349">
    <property type="term" value="P:positive regulation of defense response"/>
    <property type="evidence" value="ECO:0007669"/>
    <property type="project" value="UniProtKB-ARBA"/>
</dbReference>
<feature type="domain" description="CARD" evidence="5">
    <location>
        <begin position="10"/>
        <end position="100"/>
    </location>
</feature>
<evidence type="ECO:0000259" key="4">
    <source>
        <dbReference type="PROSITE" id="PS50011"/>
    </source>
</evidence>
<evidence type="ECO:0000256" key="1">
    <source>
        <dbReference type="ARBA" id="ARBA00022741"/>
    </source>
</evidence>
<dbReference type="GO" id="GO:0005524">
    <property type="term" value="F:ATP binding"/>
    <property type="evidence" value="ECO:0007669"/>
    <property type="project" value="UniProtKB-KW"/>
</dbReference>
<dbReference type="Gene3D" id="2.40.10.10">
    <property type="entry name" value="Trypsin-like serine proteases"/>
    <property type="match status" value="2"/>
</dbReference>
<protein>
    <submittedName>
        <fullName evidence="7">Uncharacterized protein LOC106172513</fullName>
    </submittedName>
</protein>
<evidence type="ECO:0000313" key="7">
    <source>
        <dbReference type="RefSeq" id="XP_013408717.1"/>
    </source>
</evidence>
<dbReference type="CDD" id="cd01671">
    <property type="entry name" value="CARD"/>
    <property type="match status" value="1"/>
</dbReference>
<organism evidence="6 7">
    <name type="scientific">Lingula anatina</name>
    <name type="common">Brachiopod</name>
    <name type="synonym">Lingula unguis</name>
    <dbReference type="NCBI Taxonomy" id="7574"/>
    <lineage>
        <taxon>Eukaryota</taxon>
        <taxon>Metazoa</taxon>
        <taxon>Spiralia</taxon>
        <taxon>Lophotrochozoa</taxon>
        <taxon>Brachiopoda</taxon>
        <taxon>Linguliformea</taxon>
        <taxon>Lingulata</taxon>
        <taxon>Lingulida</taxon>
        <taxon>Linguloidea</taxon>
        <taxon>Lingulidae</taxon>
        <taxon>Lingula</taxon>
    </lineage>
</organism>
<dbReference type="GO" id="GO:0042981">
    <property type="term" value="P:regulation of apoptotic process"/>
    <property type="evidence" value="ECO:0007669"/>
    <property type="project" value="InterPro"/>
</dbReference>
<dbReference type="InterPro" id="IPR043504">
    <property type="entry name" value="Peptidase_S1_PA_chymotrypsin"/>
</dbReference>
<dbReference type="SMART" id="SM00114">
    <property type="entry name" value="CARD"/>
    <property type="match status" value="1"/>
</dbReference>
<dbReference type="InterPro" id="IPR009003">
    <property type="entry name" value="Peptidase_S1_PA"/>
</dbReference>
<dbReference type="Pfam" id="PF07714">
    <property type="entry name" value="PK_Tyr_Ser-Thr"/>
    <property type="match status" value="1"/>
</dbReference>
<dbReference type="SUPFAM" id="SSF47986">
    <property type="entry name" value="DEATH domain"/>
    <property type="match status" value="1"/>
</dbReference>
<accession>A0A1S3JE84</accession>
<dbReference type="InterPro" id="IPR001245">
    <property type="entry name" value="Ser-Thr/Tyr_kinase_cat_dom"/>
</dbReference>
<dbReference type="SUPFAM" id="SSF50494">
    <property type="entry name" value="Trypsin-like serine proteases"/>
    <property type="match status" value="1"/>
</dbReference>
<dbReference type="InterPro" id="IPR011009">
    <property type="entry name" value="Kinase-like_dom_sf"/>
</dbReference>
<dbReference type="Pfam" id="PF13365">
    <property type="entry name" value="Trypsin_2"/>
    <property type="match status" value="1"/>
</dbReference>
<gene>
    <name evidence="7" type="primary">LOC106172513</name>
</gene>
<dbReference type="PANTHER" id="PTHR27001">
    <property type="entry name" value="OS01G0253100 PROTEIN"/>
    <property type="match status" value="1"/>
</dbReference>
<dbReference type="InterPro" id="IPR011029">
    <property type="entry name" value="DEATH-like_dom_sf"/>
</dbReference>
<dbReference type="AlphaFoldDB" id="A0A1S3JE84"/>
<keyword evidence="2" id="KW-0067">ATP-binding</keyword>
<dbReference type="Gene3D" id="1.10.533.10">
    <property type="entry name" value="Death Domain, Fas"/>
    <property type="match status" value="1"/>
</dbReference>
<name>A0A1S3JE84_LINAN</name>
<proteinExistence type="predicted"/>
<evidence type="ECO:0000256" key="3">
    <source>
        <dbReference type="SAM" id="MobiDB-lite"/>
    </source>
</evidence>
<dbReference type="Gene3D" id="3.30.200.20">
    <property type="entry name" value="Phosphorylase Kinase, domain 1"/>
    <property type="match status" value="1"/>
</dbReference>
<evidence type="ECO:0000313" key="6">
    <source>
        <dbReference type="Proteomes" id="UP000085678"/>
    </source>
</evidence>
<dbReference type="PANTHER" id="PTHR27001:SF931">
    <property type="entry name" value="OS11G0664100 PROTEIN"/>
    <property type="match status" value="1"/>
</dbReference>
<evidence type="ECO:0000259" key="5">
    <source>
        <dbReference type="PROSITE" id="PS50209"/>
    </source>
</evidence>
<dbReference type="GO" id="GO:0004672">
    <property type="term" value="F:protein kinase activity"/>
    <property type="evidence" value="ECO:0007669"/>
    <property type="project" value="InterPro"/>
</dbReference>
<dbReference type="InterPro" id="IPR001315">
    <property type="entry name" value="CARD"/>
</dbReference>
<dbReference type="KEGG" id="lak:106172513"/>
<dbReference type="OrthoDB" id="4062651at2759"/>
<dbReference type="SUPFAM" id="SSF56112">
    <property type="entry name" value="Protein kinase-like (PK-like)"/>
    <property type="match status" value="1"/>
</dbReference>